<gene>
    <name evidence="2" type="ORF">NZD86_06910</name>
</gene>
<proteinExistence type="predicted"/>
<evidence type="ECO:0000313" key="2">
    <source>
        <dbReference type="EMBL" id="WAH38208.1"/>
    </source>
</evidence>
<feature type="region of interest" description="Disordered" evidence="1">
    <location>
        <begin position="422"/>
        <end position="460"/>
    </location>
</feature>
<keyword evidence="3" id="KW-1185">Reference proteome</keyword>
<accession>A0ABY6Z6Q7</accession>
<sequence>MPGKLEHGTLVGETALTDPDKWYRVYEELSEGERYDWIIGTLDRTLDPDFFEKLSFADYIFELADRKNPEKYAELIHKLRHHRDFYREEFQYFENELAAYHLFLDEVSDAEESLRYYMGAPVQGIDQLIWLMKLLVYYGKTDLAIECARQTYQEIEASPELIGGAEEPFADLIFMCRFQQAYLRIKNGQGVDWRAVQEELERYDIAMDDEILERNRAAMERPSTGDEILCDGPFNSENGPGVFARDNMWTFVKQMLDRKQMDFPLGEAIWAGAFQFLLQRKARKRPVLTWGEWFEFSERELDAYLARMVGGFLSTRQTEAFAVLWGMAYVYDFLLERGVISDKLHINALQRIARVKSKIRDVYQDELWKYAFVDRWQASDYAGRESMQTEDDEDDNLDLNDIEDDDYDPDFYDTDRDEVFSNPFFGAPLQEHDGSCSAKVKQKKKKARKEAKKQRKRNRR</sequence>
<dbReference type="RefSeq" id="WP_268045770.1">
    <property type="nucleotide sequence ID" value="NZ_CP104064.1"/>
</dbReference>
<organism evidence="2 3">
    <name type="scientific">Alicyclobacillus dauci</name>
    <dbReference type="NCBI Taxonomy" id="1475485"/>
    <lineage>
        <taxon>Bacteria</taxon>
        <taxon>Bacillati</taxon>
        <taxon>Bacillota</taxon>
        <taxon>Bacilli</taxon>
        <taxon>Bacillales</taxon>
        <taxon>Alicyclobacillaceae</taxon>
        <taxon>Alicyclobacillus</taxon>
    </lineage>
</organism>
<reference evidence="2" key="1">
    <citation type="submission" date="2022-08" db="EMBL/GenBank/DDBJ databases">
        <title>Alicyclobacillus dauci DSM2870, complete genome.</title>
        <authorList>
            <person name="Wang Q."/>
            <person name="Cai R."/>
            <person name="Wang Z."/>
        </authorList>
    </citation>
    <scope>NUCLEOTIDE SEQUENCE</scope>
    <source>
        <strain evidence="2">DSM 28700</strain>
    </source>
</reference>
<feature type="compositionally biased region" description="Basic residues" evidence="1">
    <location>
        <begin position="440"/>
        <end position="460"/>
    </location>
</feature>
<dbReference type="Proteomes" id="UP001164803">
    <property type="component" value="Chromosome"/>
</dbReference>
<protein>
    <submittedName>
        <fullName evidence="2">Uncharacterized protein</fullName>
    </submittedName>
</protein>
<dbReference type="EMBL" id="CP104064">
    <property type="protein sequence ID" value="WAH38208.1"/>
    <property type="molecule type" value="Genomic_DNA"/>
</dbReference>
<evidence type="ECO:0000256" key="1">
    <source>
        <dbReference type="SAM" id="MobiDB-lite"/>
    </source>
</evidence>
<evidence type="ECO:0000313" key="3">
    <source>
        <dbReference type="Proteomes" id="UP001164803"/>
    </source>
</evidence>
<name>A0ABY6Z6Q7_9BACL</name>